<dbReference type="InterPro" id="IPR000086">
    <property type="entry name" value="NUDIX_hydrolase_dom"/>
</dbReference>
<sequence length="307" mass="33518">MATSAVKPIRAALRTAASLILCRPSPGTQPDFSILFVKRNPKGAFGGLTAFPGGAVSPSDSDQGWTNLLSTQTIPPAIAQVGASLAIAALRETFEECGYLLFDPKPNPYPDHPTLLEWRDRIHTDAAQYLVMSKNLQTCPGLSRLVYWANWITPTTQPKRFDTHFFMTVADHYDDIQDRVIADGGETVSASWMTPREALSSFDRKEITMLPPQYIMLRELAALKYSELLHMTDAASGSVRNVHPILPELAGCSSDGNPTLVMPGDEEHSSASLGMKGRNRITLIRNGGIVTGLHLEESHSLAYTPSL</sequence>
<evidence type="ECO:0000259" key="7">
    <source>
        <dbReference type="PROSITE" id="PS51462"/>
    </source>
</evidence>
<dbReference type="CDD" id="cd18870">
    <property type="entry name" value="NUDIX_AcylCoAdiphos_Nudt19"/>
    <property type="match status" value="1"/>
</dbReference>
<protein>
    <recommendedName>
        <fullName evidence="7">Nudix hydrolase domain-containing protein</fullName>
    </recommendedName>
</protein>
<feature type="domain" description="Nudix hydrolase" evidence="7">
    <location>
        <begin position="12"/>
        <end position="215"/>
    </location>
</feature>
<evidence type="ECO:0000256" key="4">
    <source>
        <dbReference type="ARBA" id="ARBA00022801"/>
    </source>
</evidence>
<evidence type="ECO:0000256" key="3">
    <source>
        <dbReference type="ARBA" id="ARBA00022723"/>
    </source>
</evidence>
<evidence type="ECO:0000256" key="2">
    <source>
        <dbReference type="ARBA" id="ARBA00001946"/>
    </source>
</evidence>
<dbReference type="PANTHER" id="PTHR12318:SF0">
    <property type="entry name" value="ACYL-COENZYME A DIPHOSPHATASE NUDT19"/>
    <property type="match status" value="1"/>
</dbReference>
<evidence type="ECO:0000256" key="5">
    <source>
        <dbReference type="ARBA" id="ARBA00022842"/>
    </source>
</evidence>
<keyword evidence="3" id="KW-0479">Metal-binding</keyword>
<comment type="caution">
    <text evidence="8">The sequence shown here is derived from an EMBL/GenBank/DDBJ whole genome shotgun (WGS) entry which is preliminary data.</text>
</comment>
<gene>
    <name evidence="8" type="ORF">BASA50_000260</name>
</gene>
<proteinExistence type="predicted"/>
<evidence type="ECO:0000313" key="9">
    <source>
        <dbReference type="Proteomes" id="UP001648503"/>
    </source>
</evidence>
<keyword evidence="4" id="KW-0378">Hydrolase</keyword>
<dbReference type="Gene3D" id="3.90.79.10">
    <property type="entry name" value="Nucleoside Triphosphate Pyrophosphohydrolase"/>
    <property type="match status" value="1"/>
</dbReference>
<dbReference type="Proteomes" id="UP001648503">
    <property type="component" value="Unassembled WGS sequence"/>
</dbReference>
<comment type="cofactor">
    <cofactor evidence="1">
        <name>Mn(2+)</name>
        <dbReference type="ChEBI" id="CHEBI:29035"/>
    </cofactor>
</comment>
<dbReference type="InterPro" id="IPR039121">
    <property type="entry name" value="NUDT19"/>
</dbReference>
<evidence type="ECO:0000256" key="1">
    <source>
        <dbReference type="ARBA" id="ARBA00001936"/>
    </source>
</evidence>
<keyword evidence="9" id="KW-1185">Reference proteome</keyword>
<comment type="cofactor">
    <cofactor evidence="2">
        <name>Mg(2+)</name>
        <dbReference type="ChEBI" id="CHEBI:18420"/>
    </cofactor>
</comment>
<accession>A0ABQ8EUP5</accession>
<organism evidence="8 9">
    <name type="scientific">Batrachochytrium salamandrivorans</name>
    <dbReference type="NCBI Taxonomy" id="1357716"/>
    <lineage>
        <taxon>Eukaryota</taxon>
        <taxon>Fungi</taxon>
        <taxon>Fungi incertae sedis</taxon>
        <taxon>Chytridiomycota</taxon>
        <taxon>Chytridiomycota incertae sedis</taxon>
        <taxon>Chytridiomycetes</taxon>
        <taxon>Rhizophydiales</taxon>
        <taxon>Rhizophydiales incertae sedis</taxon>
        <taxon>Batrachochytrium</taxon>
    </lineage>
</organism>
<evidence type="ECO:0000256" key="6">
    <source>
        <dbReference type="ARBA" id="ARBA00023211"/>
    </source>
</evidence>
<dbReference type="SUPFAM" id="SSF55811">
    <property type="entry name" value="Nudix"/>
    <property type="match status" value="1"/>
</dbReference>
<reference evidence="8 9" key="1">
    <citation type="submission" date="2021-02" db="EMBL/GenBank/DDBJ databases">
        <title>Variation within the Batrachochytrium salamandrivorans European outbreak.</title>
        <authorList>
            <person name="Kelly M."/>
            <person name="Pasmans F."/>
            <person name="Shea T.P."/>
            <person name="Munoz J.F."/>
            <person name="Carranza S."/>
            <person name="Cuomo C.A."/>
            <person name="Martel A."/>
        </authorList>
    </citation>
    <scope>NUCLEOTIDE SEQUENCE [LARGE SCALE GENOMIC DNA]</scope>
    <source>
        <strain evidence="8 9">AMFP18/2</strain>
    </source>
</reference>
<dbReference type="EMBL" id="JAFCIX010000570">
    <property type="protein sequence ID" value="KAH6586896.1"/>
    <property type="molecule type" value="Genomic_DNA"/>
</dbReference>
<dbReference type="PANTHER" id="PTHR12318">
    <property type="entry name" value="TESTOSTERONE-REGULATED PROTEIN RP2"/>
    <property type="match status" value="1"/>
</dbReference>
<keyword evidence="6" id="KW-0464">Manganese</keyword>
<dbReference type="InterPro" id="IPR015797">
    <property type="entry name" value="NUDIX_hydrolase-like_dom_sf"/>
</dbReference>
<name>A0ABQ8EUP5_9FUNG</name>
<evidence type="ECO:0000313" key="8">
    <source>
        <dbReference type="EMBL" id="KAH6586896.1"/>
    </source>
</evidence>
<dbReference type="PROSITE" id="PS51462">
    <property type="entry name" value="NUDIX"/>
    <property type="match status" value="1"/>
</dbReference>
<keyword evidence="5" id="KW-0460">Magnesium</keyword>